<name>A0A5J5DK72_9PERO</name>
<dbReference type="EMBL" id="VOFY01000003">
    <property type="protein sequence ID" value="KAA8593775.1"/>
    <property type="molecule type" value="Genomic_DNA"/>
</dbReference>
<gene>
    <name evidence="1" type="ORF">FQN60_004609</name>
</gene>
<evidence type="ECO:0000313" key="2">
    <source>
        <dbReference type="Proteomes" id="UP000327493"/>
    </source>
</evidence>
<accession>A0A5J5DK72</accession>
<sequence>MQRPNWRKLVMDIASWLCETLQPLSPACCVCLLEENMKQLLIIISQAQAQSSTCLSLVCLSLTWLSSCSSTLL</sequence>
<keyword evidence="2" id="KW-1185">Reference proteome</keyword>
<reference evidence="1 2" key="1">
    <citation type="submission" date="2019-08" db="EMBL/GenBank/DDBJ databases">
        <title>A chromosome-level genome assembly, high-density linkage maps, and genome scans reveal the genomic architecture of hybrid incompatibilities underlying speciation via character displacement in darters (Percidae: Etheostominae).</title>
        <authorList>
            <person name="Moran R.L."/>
            <person name="Catchen J.M."/>
            <person name="Fuller R.C."/>
        </authorList>
    </citation>
    <scope>NUCLEOTIDE SEQUENCE [LARGE SCALE GENOMIC DNA]</scope>
    <source>
        <strain evidence="1">EspeVRDwgs_2016</strain>
        <tissue evidence="1">Muscle</tissue>
    </source>
</reference>
<protein>
    <submittedName>
        <fullName evidence="1">Uncharacterized protein</fullName>
    </submittedName>
</protein>
<evidence type="ECO:0000313" key="1">
    <source>
        <dbReference type="EMBL" id="KAA8593775.1"/>
    </source>
</evidence>
<comment type="caution">
    <text evidence="1">The sequence shown here is derived from an EMBL/GenBank/DDBJ whole genome shotgun (WGS) entry which is preliminary data.</text>
</comment>
<dbReference type="Proteomes" id="UP000327493">
    <property type="component" value="Chromosome 3"/>
</dbReference>
<proteinExistence type="predicted"/>
<organism evidence="1 2">
    <name type="scientific">Etheostoma spectabile</name>
    <name type="common">orangethroat darter</name>
    <dbReference type="NCBI Taxonomy" id="54343"/>
    <lineage>
        <taxon>Eukaryota</taxon>
        <taxon>Metazoa</taxon>
        <taxon>Chordata</taxon>
        <taxon>Craniata</taxon>
        <taxon>Vertebrata</taxon>
        <taxon>Euteleostomi</taxon>
        <taxon>Actinopterygii</taxon>
        <taxon>Neopterygii</taxon>
        <taxon>Teleostei</taxon>
        <taxon>Neoteleostei</taxon>
        <taxon>Acanthomorphata</taxon>
        <taxon>Eupercaria</taxon>
        <taxon>Perciformes</taxon>
        <taxon>Percoidei</taxon>
        <taxon>Percidae</taxon>
        <taxon>Etheostomatinae</taxon>
        <taxon>Etheostoma</taxon>
    </lineage>
</organism>
<feature type="non-terminal residue" evidence="1">
    <location>
        <position position="73"/>
    </location>
</feature>
<dbReference type="AlphaFoldDB" id="A0A5J5DK72"/>